<evidence type="ECO:0000313" key="10">
    <source>
        <dbReference type="Proteomes" id="UP000544110"/>
    </source>
</evidence>
<dbReference type="PANTHER" id="PTHR10192:SF5">
    <property type="entry name" value="GEPHYRIN"/>
    <property type="match status" value="1"/>
</dbReference>
<dbReference type="Gene3D" id="2.40.340.10">
    <property type="entry name" value="MoeA, C-terminal, domain IV"/>
    <property type="match status" value="1"/>
</dbReference>
<evidence type="ECO:0000256" key="1">
    <source>
        <dbReference type="ARBA" id="ARBA00002901"/>
    </source>
</evidence>
<dbReference type="Gene3D" id="3.40.980.10">
    <property type="entry name" value="MoaB/Mog-like domain"/>
    <property type="match status" value="1"/>
</dbReference>
<dbReference type="NCBIfam" id="NF045515">
    <property type="entry name" value="Glp_gephyrin"/>
    <property type="match status" value="1"/>
</dbReference>
<reference evidence="9 10" key="1">
    <citation type="submission" date="2020-07" db="EMBL/GenBank/DDBJ databases">
        <title>Sequencing the genomes of 1000 actinobacteria strains.</title>
        <authorList>
            <person name="Klenk H.-P."/>
        </authorList>
    </citation>
    <scope>NUCLEOTIDE SEQUENCE [LARGE SCALE GENOMIC DNA]</scope>
    <source>
        <strain evidence="9 10">DSM 24552</strain>
    </source>
</reference>
<protein>
    <recommendedName>
        <fullName evidence="7">Molybdopterin molybdenumtransferase</fullName>
        <ecNumber evidence="7">2.10.1.1</ecNumber>
    </recommendedName>
</protein>
<dbReference type="UniPathway" id="UPA00344"/>
<dbReference type="SMART" id="SM00852">
    <property type="entry name" value="MoCF_biosynth"/>
    <property type="match status" value="1"/>
</dbReference>
<organism evidence="9 10">
    <name type="scientific">Nocardioides perillae</name>
    <dbReference type="NCBI Taxonomy" id="1119534"/>
    <lineage>
        <taxon>Bacteria</taxon>
        <taxon>Bacillati</taxon>
        <taxon>Actinomycetota</taxon>
        <taxon>Actinomycetes</taxon>
        <taxon>Propionibacteriales</taxon>
        <taxon>Nocardioidaceae</taxon>
        <taxon>Nocardioides</taxon>
    </lineage>
</organism>
<dbReference type="PANTHER" id="PTHR10192">
    <property type="entry name" value="MOLYBDOPTERIN BIOSYNTHESIS PROTEIN"/>
    <property type="match status" value="1"/>
</dbReference>
<dbReference type="AlphaFoldDB" id="A0A7Y9ULS2"/>
<dbReference type="GO" id="GO:0061599">
    <property type="term" value="F:molybdopterin molybdotransferase activity"/>
    <property type="evidence" value="ECO:0007669"/>
    <property type="project" value="UniProtKB-UniRule"/>
</dbReference>
<dbReference type="GO" id="GO:0005829">
    <property type="term" value="C:cytosol"/>
    <property type="evidence" value="ECO:0007669"/>
    <property type="project" value="TreeGrafter"/>
</dbReference>
<keyword evidence="5 7" id="KW-0501">Molybdenum cofactor biosynthesis</keyword>
<dbReference type="InterPro" id="IPR005110">
    <property type="entry name" value="MoeA_linker/N"/>
</dbReference>
<comment type="function">
    <text evidence="1 7">Catalyzes the insertion of molybdate into adenylated molybdopterin with the concomitant release of AMP.</text>
</comment>
<keyword evidence="4 7" id="KW-0500">Molybdenum</keyword>
<evidence type="ECO:0000256" key="2">
    <source>
        <dbReference type="ARBA" id="ARBA00005046"/>
    </source>
</evidence>
<dbReference type="EC" id="2.10.1.1" evidence="7"/>
<evidence type="ECO:0000259" key="8">
    <source>
        <dbReference type="SMART" id="SM00852"/>
    </source>
</evidence>
<dbReference type="Gene3D" id="3.90.105.10">
    <property type="entry name" value="Molybdopterin biosynthesis moea protein, domain 2"/>
    <property type="match status" value="1"/>
</dbReference>
<dbReference type="Pfam" id="PF03454">
    <property type="entry name" value="MoeA_C"/>
    <property type="match status" value="1"/>
</dbReference>
<dbReference type="InterPro" id="IPR036135">
    <property type="entry name" value="MoeA_linker/N_sf"/>
</dbReference>
<comment type="similarity">
    <text evidence="3 7">Belongs to the MoeA family.</text>
</comment>
<dbReference type="SUPFAM" id="SSF63867">
    <property type="entry name" value="MoeA C-terminal domain-like"/>
    <property type="match status" value="1"/>
</dbReference>
<dbReference type="Gene3D" id="2.170.190.11">
    <property type="entry name" value="Molybdopterin biosynthesis moea protein, domain 3"/>
    <property type="match status" value="1"/>
</dbReference>
<accession>A0A7Y9ULS2</accession>
<dbReference type="SUPFAM" id="SSF63882">
    <property type="entry name" value="MoeA N-terminal region -like"/>
    <property type="match status" value="1"/>
</dbReference>
<evidence type="ECO:0000256" key="7">
    <source>
        <dbReference type="RuleBase" id="RU365090"/>
    </source>
</evidence>
<gene>
    <name evidence="9" type="ORF">BJ989_003077</name>
</gene>
<dbReference type="InterPro" id="IPR001453">
    <property type="entry name" value="MoaB/Mog_dom"/>
</dbReference>
<dbReference type="InterPro" id="IPR036425">
    <property type="entry name" value="MoaB/Mog-like_dom_sf"/>
</dbReference>
<evidence type="ECO:0000256" key="3">
    <source>
        <dbReference type="ARBA" id="ARBA00010763"/>
    </source>
</evidence>
<dbReference type="Pfam" id="PF00994">
    <property type="entry name" value="MoCF_biosynth"/>
    <property type="match status" value="1"/>
</dbReference>
<dbReference type="InterPro" id="IPR005111">
    <property type="entry name" value="MoeA_C_domain_IV"/>
</dbReference>
<keyword evidence="7 9" id="KW-0808">Transferase</keyword>
<evidence type="ECO:0000256" key="4">
    <source>
        <dbReference type="ARBA" id="ARBA00022505"/>
    </source>
</evidence>
<comment type="catalytic activity">
    <reaction evidence="6">
        <text>adenylyl-molybdopterin + molybdate = Mo-molybdopterin + AMP + H(+)</text>
        <dbReference type="Rhea" id="RHEA:35047"/>
        <dbReference type="ChEBI" id="CHEBI:15378"/>
        <dbReference type="ChEBI" id="CHEBI:36264"/>
        <dbReference type="ChEBI" id="CHEBI:62727"/>
        <dbReference type="ChEBI" id="CHEBI:71302"/>
        <dbReference type="ChEBI" id="CHEBI:456215"/>
        <dbReference type="EC" id="2.10.1.1"/>
    </reaction>
</comment>
<dbReference type="Pfam" id="PF03453">
    <property type="entry name" value="MoeA_N"/>
    <property type="match status" value="1"/>
</dbReference>
<dbReference type="Proteomes" id="UP000544110">
    <property type="component" value="Unassembled WGS sequence"/>
</dbReference>
<keyword evidence="7" id="KW-0479">Metal-binding</keyword>
<dbReference type="CDD" id="cd00887">
    <property type="entry name" value="MoeA"/>
    <property type="match status" value="1"/>
</dbReference>
<evidence type="ECO:0000256" key="5">
    <source>
        <dbReference type="ARBA" id="ARBA00023150"/>
    </source>
</evidence>
<comment type="caution">
    <text evidence="9">The sequence shown here is derived from an EMBL/GenBank/DDBJ whole genome shotgun (WGS) entry which is preliminary data.</text>
</comment>
<name>A0A7Y9ULS2_9ACTN</name>
<comment type="pathway">
    <text evidence="2 7">Cofactor biosynthesis; molybdopterin biosynthesis.</text>
</comment>
<dbReference type="EMBL" id="JACCAC010000001">
    <property type="protein sequence ID" value="NYG56773.1"/>
    <property type="molecule type" value="Genomic_DNA"/>
</dbReference>
<keyword evidence="10" id="KW-1185">Reference proteome</keyword>
<dbReference type="GO" id="GO:0046872">
    <property type="term" value="F:metal ion binding"/>
    <property type="evidence" value="ECO:0007669"/>
    <property type="project" value="UniProtKB-UniRule"/>
</dbReference>
<evidence type="ECO:0000313" key="9">
    <source>
        <dbReference type="EMBL" id="NYG56773.1"/>
    </source>
</evidence>
<evidence type="ECO:0000256" key="6">
    <source>
        <dbReference type="ARBA" id="ARBA00047317"/>
    </source>
</evidence>
<dbReference type="InterPro" id="IPR038987">
    <property type="entry name" value="MoeA-like"/>
</dbReference>
<proteinExistence type="inferred from homology"/>
<feature type="domain" description="MoaB/Mog" evidence="8">
    <location>
        <begin position="179"/>
        <end position="333"/>
    </location>
</feature>
<comment type="cofactor">
    <cofactor evidence="7">
        <name>Mg(2+)</name>
        <dbReference type="ChEBI" id="CHEBI:18420"/>
    </cofactor>
</comment>
<dbReference type="RefSeq" id="WP_179518974.1">
    <property type="nucleotide sequence ID" value="NZ_JACCAC010000001.1"/>
</dbReference>
<keyword evidence="7" id="KW-0460">Magnesium</keyword>
<dbReference type="SUPFAM" id="SSF53218">
    <property type="entry name" value="Molybdenum cofactor biosynthesis proteins"/>
    <property type="match status" value="1"/>
</dbReference>
<sequence>MRSVEEHQRVVRGLLGSTPVTSSPTAAAVGRALADDVRAPVPLPGADSSSMDGYAVRAADVAAAAAGAPVVLPVVDDVPAGRVDVAPLEPGTAQRIMTGAVLPPGADAVVPVEATDRGRDRVAVHEPREPEAHVRRTGCDVAVGDVVLPRGTRLGSAQLGLLAALDVATVPVHAALRVLVVSTGSELVAPGQPAAPGQVHDANSTLVATTLREVGADVRVAQFVADDVEAFLALLDAETAPVGGAGDAGGAGGAGVDLVVTSGGVSEGAYEVVKDGLTAAGRGGEVEFTKTAMQPGMPQGAGRYRGVPVVCLPGNPVSAFVSCEVHLRPAVLAAQGHAVTSRPRVRLTLAEPLRSPAGKLQLRRGRADLAAGTVRPQGEAASHFLGALALADCLVVLPEHVTEVAAGEQVEVWLLV</sequence>
<dbReference type="InterPro" id="IPR036688">
    <property type="entry name" value="MoeA_C_domain_IV_sf"/>
</dbReference>
<dbReference type="GO" id="GO:0006777">
    <property type="term" value="P:Mo-molybdopterin cofactor biosynthetic process"/>
    <property type="evidence" value="ECO:0007669"/>
    <property type="project" value="UniProtKB-UniRule"/>
</dbReference>